<proteinExistence type="predicted"/>
<feature type="region of interest" description="Disordered" evidence="1">
    <location>
        <begin position="97"/>
        <end position="147"/>
    </location>
</feature>
<feature type="transmembrane region" description="Helical" evidence="2">
    <location>
        <begin position="12"/>
        <end position="35"/>
    </location>
</feature>
<dbReference type="SUPFAM" id="SSF53300">
    <property type="entry name" value="vWA-like"/>
    <property type="match status" value="1"/>
</dbReference>
<keyword evidence="2" id="KW-0812">Transmembrane</keyword>
<dbReference type="RefSeq" id="WP_184989750.1">
    <property type="nucleotide sequence ID" value="NZ_BOMK01000033.1"/>
</dbReference>
<reference evidence="4 5" key="1">
    <citation type="submission" date="2020-08" db="EMBL/GenBank/DDBJ databases">
        <title>Sequencing the genomes of 1000 actinobacteria strains.</title>
        <authorList>
            <person name="Klenk H.-P."/>
        </authorList>
    </citation>
    <scope>NUCLEOTIDE SEQUENCE [LARGE SCALE GENOMIC DNA]</scope>
    <source>
        <strain evidence="4 5">DSM 43149</strain>
    </source>
</reference>
<dbReference type="Pfam" id="PF13531">
    <property type="entry name" value="SBP_bac_11"/>
    <property type="match status" value="1"/>
</dbReference>
<dbReference type="Gene3D" id="3.40.50.410">
    <property type="entry name" value="von Willebrand factor, type A domain"/>
    <property type="match status" value="1"/>
</dbReference>
<dbReference type="SUPFAM" id="SSF53850">
    <property type="entry name" value="Periplasmic binding protein-like II"/>
    <property type="match status" value="1"/>
</dbReference>
<sequence>MADRGVLARPEFWPVSLLSVALVAVLGGWGTATYLDRTRQVPACVERTTLRIAAAPSIAPPVREIARRLALRERCLDITVEARESADVLRDLARTAPGGVGAASTRTPASKAASTPASKAAPNAPSTAPSAAGSPSQAGATIAGSAPPDAWLPESTLWLRRARAAGAFQVPADGVSVAGTPVVLALDSRSATRLGWRDHSLGWTGLVAATAPPLPVVLPDPATSPIGFGALVGIRALARSAQPNDAAAGAAATMRRLAPRTASLTGENPPAPTGPGTDEAAVVTTEQAVLLGGVSGRRQVAVYPPSALPSPDYPYATLTTGPGRDGATALLRALLATEGATTLTRNGLRTPKGGPPVGIPSGMGIRTGAYKPARLPGETDALALLNAWGGVHISARMLAVFDTSGSMGAKVPGSTETRLSETIKAAQGGAQLLLGTTELGIWEFSNDLDGERDYQEVVPVGPIGPRRAEIVAELGRMKVKPNGTSGLYDTTLAAYRDATRNWTPGRINMVLVLTDGKDDNASGISRADLLRELGGLVDRKRPVPILFIGVGPEIDPDELRQIANATGGQVALTARPSGIRQIFFTALAEFSCLPPKCRR</sequence>
<comment type="caution">
    <text evidence="4">The sequence shown here is derived from an EMBL/GenBank/DDBJ whole genome shotgun (WGS) entry which is preliminary data.</text>
</comment>
<dbReference type="Pfam" id="PF00092">
    <property type="entry name" value="VWA"/>
    <property type="match status" value="1"/>
</dbReference>
<organism evidence="4 5">
    <name type="scientific">Actinoplanes digitatis</name>
    <dbReference type="NCBI Taxonomy" id="1868"/>
    <lineage>
        <taxon>Bacteria</taxon>
        <taxon>Bacillati</taxon>
        <taxon>Actinomycetota</taxon>
        <taxon>Actinomycetes</taxon>
        <taxon>Micromonosporales</taxon>
        <taxon>Micromonosporaceae</taxon>
        <taxon>Actinoplanes</taxon>
    </lineage>
</organism>
<gene>
    <name evidence="4" type="ORF">BJ971_000703</name>
</gene>
<dbReference type="SMART" id="SM00327">
    <property type="entry name" value="VWA"/>
    <property type="match status" value="1"/>
</dbReference>
<dbReference type="EMBL" id="JACHNH010000001">
    <property type="protein sequence ID" value="MBB4760147.1"/>
    <property type="molecule type" value="Genomic_DNA"/>
</dbReference>
<accession>A0A7W7MMX9</accession>
<dbReference type="InterPro" id="IPR036465">
    <property type="entry name" value="vWFA_dom_sf"/>
</dbReference>
<keyword evidence="2" id="KW-1133">Transmembrane helix</keyword>
<feature type="compositionally biased region" description="Low complexity" evidence="1">
    <location>
        <begin position="102"/>
        <end position="141"/>
    </location>
</feature>
<keyword evidence="5" id="KW-1185">Reference proteome</keyword>
<dbReference type="InterPro" id="IPR002035">
    <property type="entry name" value="VWF_A"/>
</dbReference>
<evidence type="ECO:0000313" key="4">
    <source>
        <dbReference type="EMBL" id="MBB4760147.1"/>
    </source>
</evidence>
<name>A0A7W7MMX9_9ACTN</name>
<evidence type="ECO:0000259" key="3">
    <source>
        <dbReference type="PROSITE" id="PS50234"/>
    </source>
</evidence>
<keyword evidence="2" id="KW-0472">Membrane</keyword>
<dbReference type="Proteomes" id="UP000578112">
    <property type="component" value="Unassembled WGS sequence"/>
</dbReference>
<protein>
    <recommendedName>
        <fullName evidence="3">VWFA domain-containing protein</fullName>
    </recommendedName>
</protein>
<evidence type="ECO:0000313" key="5">
    <source>
        <dbReference type="Proteomes" id="UP000578112"/>
    </source>
</evidence>
<evidence type="ECO:0000256" key="2">
    <source>
        <dbReference type="SAM" id="Phobius"/>
    </source>
</evidence>
<feature type="region of interest" description="Disordered" evidence="1">
    <location>
        <begin position="344"/>
        <end position="363"/>
    </location>
</feature>
<evidence type="ECO:0000256" key="1">
    <source>
        <dbReference type="SAM" id="MobiDB-lite"/>
    </source>
</evidence>
<feature type="domain" description="VWFA" evidence="3">
    <location>
        <begin position="396"/>
        <end position="587"/>
    </location>
</feature>
<dbReference type="PROSITE" id="PS50234">
    <property type="entry name" value="VWFA"/>
    <property type="match status" value="1"/>
</dbReference>
<dbReference type="AlphaFoldDB" id="A0A7W7MMX9"/>